<dbReference type="PRINTS" id="PR00080">
    <property type="entry name" value="SDRFAMILY"/>
</dbReference>
<name>A0A8S8XEP5_9PROT</name>
<comment type="similarity">
    <text evidence="1 3">Belongs to the short-chain dehydrogenases/reductases (SDR) family.</text>
</comment>
<protein>
    <submittedName>
        <fullName evidence="4">Short chain dehydrogenase</fullName>
    </submittedName>
</protein>
<dbReference type="PRINTS" id="PR00081">
    <property type="entry name" value="GDHRDH"/>
</dbReference>
<dbReference type="InterPro" id="IPR036291">
    <property type="entry name" value="NAD(P)-bd_dom_sf"/>
</dbReference>
<dbReference type="Proteomes" id="UP000681075">
    <property type="component" value="Unassembled WGS sequence"/>
</dbReference>
<dbReference type="RefSeq" id="WP_420242653.1">
    <property type="nucleotide sequence ID" value="NZ_BOPV01000001.1"/>
</dbReference>
<reference evidence="4" key="1">
    <citation type="submission" date="2021-02" db="EMBL/GenBank/DDBJ databases">
        <title>Genome sequence of Rhodospirillales sp. strain TMPK1 isolated from soil.</title>
        <authorList>
            <person name="Nakai R."/>
            <person name="Kusada H."/>
            <person name="Tamaki H."/>
        </authorList>
    </citation>
    <scope>NUCLEOTIDE SEQUENCE</scope>
    <source>
        <strain evidence="4">TMPK1</strain>
    </source>
</reference>
<organism evidence="4 5">
    <name type="scientific">Roseiterribacter gracilis</name>
    <dbReference type="NCBI Taxonomy" id="2812848"/>
    <lineage>
        <taxon>Bacteria</taxon>
        <taxon>Pseudomonadati</taxon>
        <taxon>Pseudomonadota</taxon>
        <taxon>Alphaproteobacteria</taxon>
        <taxon>Rhodospirillales</taxon>
        <taxon>Roseiterribacteraceae</taxon>
        <taxon>Roseiterribacter</taxon>
    </lineage>
</organism>
<sequence length="255" mass="26386">MSVALVTGAARRIGAVIATTLAARGFTVLVHHNRSADDAETLVASLNSSGHRAYAIGCDLADLDAVRGLCARGAALAGGPVTVLINNASRFVYDDLASATPENFRAHVDINAGAPLFLAQGFAAQLPADAEGVIVNLLDQKISNPNPDYLTYSVGKAALHGLTPMLALALAPRVRVVGIAPGITLPSGPQDEAAFRRAAADTPLGHSSTPDDLARAIIFVLETKSLTGQVLTLDGGESISRRRRDVAIDPVAKGR</sequence>
<keyword evidence="5" id="KW-1185">Reference proteome</keyword>
<dbReference type="InterPro" id="IPR020904">
    <property type="entry name" value="Sc_DH/Rdtase_CS"/>
</dbReference>
<comment type="caution">
    <text evidence="4">The sequence shown here is derived from an EMBL/GenBank/DDBJ whole genome shotgun (WGS) entry which is preliminary data.</text>
</comment>
<evidence type="ECO:0000313" key="5">
    <source>
        <dbReference type="Proteomes" id="UP000681075"/>
    </source>
</evidence>
<dbReference type="Pfam" id="PF00106">
    <property type="entry name" value="adh_short"/>
    <property type="match status" value="1"/>
</dbReference>
<dbReference type="SUPFAM" id="SSF51735">
    <property type="entry name" value="NAD(P)-binding Rossmann-fold domains"/>
    <property type="match status" value="1"/>
</dbReference>
<dbReference type="NCBIfam" id="NF006597">
    <property type="entry name" value="PRK09134.1"/>
    <property type="match status" value="1"/>
</dbReference>
<evidence type="ECO:0000313" key="4">
    <source>
        <dbReference type="EMBL" id="GIL39550.1"/>
    </source>
</evidence>
<dbReference type="GO" id="GO:0016491">
    <property type="term" value="F:oxidoreductase activity"/>
    <property type="evidence" value="ECO:0007669"/>
    <property type="project" value="UniProtKB-KW"/>
</dbReference>
<proteinExistence type="inferred from homology"/>
<evidence type="ECO:0000256" key="1">
    <source>
        <dbReference type="ARBA" id="ARBA00006484"/>
    </source>
</evidence>
<keyword evidence="2" id="KW-0560">Oxidoreductase</keyword>
<dbReference type="PANTHER" id="PTHR43639:SF1">
    <property type="entry name" value="SHORT-CHAIN DEHYDROGENASE_REDUCTASE FAMILY PROTEIN"/>
    <property type="match status" value="1"/>
</dbReference>
<accession>A0A8S8XEP5</accession>
<dbReference type="AlphaFoldDB" id="A0A8S8XEP5"/>
<evidence type="ECO:0000256" key="3">
    <source>
        <dbReference type="RuleBase" id="RU000363"/>
    </source>
</evidence>
<gene>
    <name evidence="4" type="ORF">TMPK1_17870</name>
</gene>
<dbReference type="EMBL" id="BOPV01000001">
    <property type="protein sequence ID" value="GIL39550.1"/>
    <property type="molecule type" value="Genomic_DNA"/>
</dbReference>
<dbReference type="PROSITE" id="PS00061">
    <property type="entry name" value="ADH_SHORT"/>
    <property type="match status" value="1"/>
</dbReference>
<dbReference type="Gene3D" id="3.40.50.720">
    <property type="entry name" value="NAD(P)-binding Rossmann-like Domain"/>
    <property type="match status" value="1"/>
</dbReference>
<evidence type="ECO:0000256" key="2">
    <source>
        <dbReference type="ARBA" id="ARBA00023002"/>
    </source>
</evidence>
<dbReference type="InterPro" id="IPR002347">
    <property type="entry name" value="SDR_fam"/>
</dbReference>
<dbReference type="PANTHER" id="PTHR43639">
    <property type="entry name" value="OXIDOREDUCTASE, SHORT-CHAIN DEHYDROGENASE/REDUCTASE FAMILY (AFU_ORTHOLOGUE AFUA_5G02870)"/>
    <property type="match status" value="1"/>
</dbReference>